<proteinExistence type="predicted"/>
<reference evidence="1" key="1">
    <citation type="journal article" date="2021" name="Proc. Natl. Acad. Sci. U.S.A.">
        <title>A Catalog of Tens of Thousands of Viruses from Human Metagenomes Reveals Hidden Associations with Chronic Diseases.</title>
        <authorList>
            <person name="Tisza M.J."/>
            <person name="Buck C.B."/>
        </authorList>
    </citation>
    <scope>NUCLEOTIDE SEQUENCE</scope>
    <source>
        <strain evidence="1">CtMsr1</strain>
    </source>
</reference>
<dbReference type="EMBL" id="BK014744">
    <property type="protein sequence ID" value="DAD73826.1"/>
    <property type="molecule type" value="Genomic_DNA"/>
</dbReference>
<protein>
    <recommendedName>
        <fullName evidence="2">HNH endonuclease</fullName>
    </recommendedName>
</protein>
<sequence length="73" mass="8234">MAVAGFEIQNRLLIHHINPITAEDIETGSPLIFDLNNLICCSLNTHEAIHYGNVNLLPSDPVIRRPNDTCLWR</sequence>
<name>A0A8S5LVA3_9CAUD</name>
<organism evidence="1">
    <name type="scientific">Siphoviridae sp. ctMsr1</name>
    <dbReference type="NCBI Taxonomy" id="2826264"/>
    <lineage>
        <taxon>Viruses</taxon>
        <taxon>Duplodnaviria</taxon>
        <taxon>Heunggongvirae</taxon>
        <taxon>Uroviricota</taxon>
        <taxon>Caudoviricetes</taxon>
    </lineage>
</organism>
<evidence type="ECO:0000313" key="1">
    <source>
        <dbReference type="EMBL" id="DAD73826.1"/>
    </source>
</evidence>
<accession>A0A8S5LVA3</accession>
<evidence type="ECO:0008006" key="2">
    <source>
        <dbReference type="Google" id="ProtNLM"/>
    </source>
</evidence>